<keyword evidence="9 11" id="KW-0675">Receptor</keyword>
<feature type="compositionally biased region" description="Polar residues" evidence="12">
    <location>
        <begin position="244"/>
        <end position="271"/>
    </location>
</feature>
<keyword evidence="5 13" id="KW-1133">Transmembrane helix</keyword>
<evidence type="ECO:0000256" key="5">
    <source>
        <dbReference type="ARBA" id="ARBA00022989"/>
    </source>
</evidence>
<keyword evidence="8" id="KW-1015">Disulfide bond</keyword>
<keyword evidence="16" id="KW-1185">Reference proteome</keyword>
<dbReference type="GO" id="GO:0005886">
    <property type="term" value="C:plasma membrane"/>
    <property type="evidence" value="ECO:0007669"/>
    <property type="project" value="UniProtKB-SubCell"/>
</dbReference>
<keyword evidence="6 11" id="KW-0297">G-protein coupled receptor</keyword>
<evidence type="ECO:0000256" key="4">
    <source>
        <dbReference type="ARBA" id="ARBA00022692"/>
    </source>
</evidence>
<feature type="compositionally biased region" description="Low complexity" evidence="12">
    <location>
        <begin position="272"/>
        <end position="306"/>
    </location>
</feature>
<evidence type="ECO:0000256" key="3">
    <source>
        <dbReference type="ARBA" id="ARBA00022475"/>
    </source>
</evidence>
<keyword evidence="7 13" id="KW-0472">Membrane</keyword>
<dbReference type="GO" id="GO:0071880">
    <property type="term" value="P:adenylate cyclase-activating adrenergic receptor signaling pathway"/>
    <property type="evidence" value="ECO:0007669"/>
    <property type="project" value="TreeGrafter"/>
</dbReference>
<organism evidence="15 16">
    <name type="scientific">Tetragonisca angustula</name>
    <dbReference type="NCBI Taxonomy" id="166442"/>
    <lineage>
        <taxon>Eukaryota</taxon>
        <taxon>Metazoa</taxon>
        <taxon>Ecdysozoa</taxon>
        <taxon>Arthropoda</taxon>
        <taxon>Hexapoda</taxon>
        <taxon>Insecta</taxon>
        <taxon>Pterygota</taxon>
        <taxon>Neoptera</taxon>
        <taxon>Endopterygota</taxon>
        <taxon>Hymenoptera</taxon>
        <taxon>Apocrita</taxon>
        <taxon>Aculeata</taxon>
        <taxon>Apoidea</taxon>
        <taxon>Anthophila</taxon>
        <taxon>Apidae</taxon>
        <taxon>Tetragonisca</taxon>
    </lineage>
</organism>
<gene>
    <name evidence="15" type="ORF">QLX08_001193</name>
</gene>
<feature type="transmembrane region" description="Helical" evidence="13">
    <location>
        <begin position="139"/>
        <end position="161"/>
    </location>
</feature>
<dbReference type="InterPro" id="IPR000276">
    <property type="entry name" value="GPCR_Rhodpsn"/>
</dbReference>
<evidence type="ECO:0000256" key="8">
    <source>
        <dbReference type="ARBA" id="ARBA00023157"/>
    </source>
</evidence>
<name>A0AAW1AGY5_9HYME</name>
<keyword evidence="10 11" id="KW-0807">Transducer</keyword>
<reference evidence="15 16" key="1">
    <citation type="submission" date="2024-05" db="EMBL/GenBank/DDBJ databases">
        <title>The nuclear and mitochondrial genome assemblies of Tetragonisca angustula (Apidae: Meliponini), a tiny yet remarkable pollinator in the Neotropics.</title>
        <authorList>
            <person name="Ferrari R."/>
            <person name="Ricardo P.C."/>
            <person name="Dias F.C."/>
            <person name="Araujo N.S."/>
            <person name="Soares D.O."/>
            <person name="Zhou Q.-S."/>
            <person name="Zhu C.-D."/>
            <person name="Coutinho L."/>
            <person name="Airas M.C."/>
            <person name="Batista T.M."/>
        </authorList>
    </citation>
    <scope>NUCLEOTIDE SEQUENCE [LARGE SCALE GENOMIC DNA]</scope>
    <source>
        <strain evidence="15">ASF017062</strain>
        <tissue evidence="15">Abdomen</tissue>
    </source>
</reference>
<feature type="transmembrane region" description="Helical" evidence="13">
    <location>
        <begin position="99"/>
        <end position="119"/>
    </location>
</feature>
<evidence type="ECO:0000256" key="1">
    <source>
        <dbReference type="ARBA" id="ARBA00004651"/>
    </source>
</evidence>
<evidence type="ECO:0000256" key="9">
    <source>
        <dbReference type="ARBA" id="ARBA00023170"/>
    </source>
</evidence>
<sequence length="400" mass="44110">MEEHVSQAANLSTDGLAFTDASIILRALVLGLLILVTVVGNLFVIAAILLEKNLQSVANYLIVSLAVADLMVACLVMPLGAVYEINSGWSLGPELCDMWTSSDVLCCTASILHLVAIAVDRYWAVTDLNYIQARNPRRIGMLIVTVWVVSLGISLAPQLGWKDPHYLERIADGTCLVSQDPAYQIFATCATFYLPLLVILFLYWRIFQAARKRIRKRPGTIVQPPRERRGILTLVTRRPREESTAFTITRSTPDHSSISPEKSSSYNGANATQSTTVTPSAVSTTTTTTTTTVTNPSCSHSTTSSSKRTRETIESKRERKAAKTLAIITGAFVACWLPFFLVALLRATCEACEPPELMASVFLWLGYFNSTLNPVIYTVFSPEFRQAFKRMLCGGSRIIR</sequence>
<evidence type="ECO:0000256" key="11">
    <source>
        <dbReference type="RuleBase" id="RU000688"/>
    </source>
</evidence>
<evidence type="ECO:0000256" key="2">
    <source>
        <dbReference type="ARBA" id="ARBA00010663"/>
    </source>
</evidence>
<comment type="subcellular location">
    <subcellularLocation>
        <location evidence="1">Cell membrane</location>
        <topology evidence="1">Multi-pass membrane protein</topology>
    </subcellularLocation>
</comment>
<evidence type="ECO:0000259" key="14">
    <source>
        <dbReference type="PROSITE" id="PS50262"/>
    </source>
</evidence>
<protein>
    <recommendedName>
        <fullName evidence="14">G-protein coupled receptors family 1 profile domain-containing protein</fullName>
    </recommendedName>
</protein>
<dbReference type="EMBL" id="JAWNGG020000015">
    <property type="protein sequence ID" value="KAK9309001.1"/>
    <property type="molecule type" value="Genomic_DNA"/>
</dbReference>
<dbReference type="SUPFAM" id="SSF81321">
    <property type="entry name" value="Family A G protein-coupled receptor-like"/>
    <property type="match status" value="1"/>
</dbReference>
<evidence type="ECO:0000256" key="13">
    <source>
        <dbReference type="SAM" id="Phobius"/>
    </source>
</evidence>
<comment type="similarity">
    <text evidence="2 11">Belongs to the G-protein coupled receptor 1 family.</text>
</comment>
<evidence type="ECO:0000256" key="10">
    <source>
        <dbReference type="ARBA" id="ARBA00023224"/>
    </source>
</evidence>
<dbReference type="PROSITE" id="PS50262">
    <property type="entry name" value="G_PROTEIN_RECEP_F1_2"/>
    <property type="match status" value="1"/>
</dbReference>
<feature type="transmembrane region" description="Helical" evidence="13">
    <location>
        <begin position="325"/>
        <end position="345"/>
    </location>
</feature>
<feature type="transmembrane region" description="Helical" evidence="13">
    <location>
        <begin position="23"/>
        <end position="50"/>
    </location>
</feature>
<comment type="caution">
    <text evidence="15">The sequence shown here is derived from an EMBL/GenBank/DDBJ whole genome shotgun (WGS) entry which is preliminary data.</text>
</comment>
<dbReference type="PRINTS" id="PR00237">
    <property type="entry name" value="GPCRRHODOPSN"/>
</dbReference>
<evidence type="ECO:0000313" key="16">
    <source>
        <dbReference type="Proteomes" id="UP001432146"/>
    </source>
</evidence>
<dbReference type="Pfam" id="PF00001">
    <property type="entry name" value="7tm_1"/>
    <property type="match status" value="1"/>
</dbReference>
<dbReference type="GO" id="GO:0004993">
    <property type="term" value="F:G protein-coupled serotonin receptor activity"/>
    <property type="evidence" value="ECO:0007669"/>
    <property type="project" value="UniProtKB-ARBA"/>
</dbReference>
<proteinExistence type="inferred from homology"/>
<evidence type="ECO:0000313" key="15">
    <source>
        <dbReference type="EMBL" id="KAK9309001.1"/>
    </source>
</evidence>
<dbReference type="PANTHER" id="PTHR24248:SF199">
    <property type="entry name" value="IP13425P-RELATED"/>
    <property type="match status" value="1"/>
</dbReference>
<evidence type="ECO:0000256" key="12">
    <source>
        <dbReference type="SAM" id="MobiDB-lite"/>
    </source>
</evidence>
<dbReference type="CDD" id="cd15331">
    <property type="entry name" value="7tmA_5-HT1A_invertebrates"/>
    <property type="match status" value="1"/>
</dbReference>
<dbReference type="PANTHER" id="PTHR24248">
    <property type="entry name" value="ADRENERGIC RECEPTOR-RELATED G-PROTEIN COUPLED RECEPTOR"/>
    <property type="match status" value="1"/>
</dbReference>
<accession>A0AAW1AGY5</accession>
<feature type="transmembrane region" description="Helical" evidence="13">
    <location>
        <begin position="181"/>
        <end position="207"/>
    </location>
</feature>
<feature type="transmembrane region" description="Helical" evidence="13">
    <location>
        <begin position="357"/>
        <end position="380"/>
    </location>
</feature>
<dbReference type="PROSITE" id="PS00237">
    <property type="entry name" value="G_PROTEIN_RECEP_F1_1"/>
    <property type="match status" value="1"/>
</dbReference>
<feature type="domain" description="G-protein coupled receptors family 1 profile" evidence="14">
    <location>
        <begin position="40"/>
        <end position="377"/>
    </location>
</feature>
<dbReference type="InterPro" id="IPR017452">
    <property type="entry name" value="GPCR_Rhodpsn_7TM"/>
</dbReference>
<feature type="region of interest" description="Disordered" evidence="12">
    <location>
        <begin position="243"/>
        <end position="316"/>
    </location>
</feature>
<dbReference type="SMART" id="SM01381">
    <property type="entry name" value="7TM_GPCR_Srsx"/>
    <property type="match status" value="1"/>
</dbReference>
<keyword evidence="4 11" id="KW-0812">Transmembrane</keyword>
<dbReference type="Proteomes" id="UP001432146">
    <property type="component" value="Unassembled WGS sequence"/>
</dbReference>
<feature type="transmembrane region" description="Helical" evidence="13">
    <location>
        <begin position="57"/>
        <end position="79"/>
    </location>
</feature>
<dbReference type="GO" id="GO:0043410">
    <property type="term" value="P:positive regulation of MAPK cascade"/>
    <property type="evidence" value="ECO:0007669"/>
    <property type="project" value="TreeGrafter"/>
</dbReference>
<evidence type="ECO:0000256" key="6">
    <source>
        <dbReference type="ARBA" id="ARBA00023040"/>
    </source>
</evidence>
<keyword evidence="3" id="KW-1003">Cell membrane</keyword>
<evidence type="ECO:0000256" key="7">
    <source>
        <dbReference type="ARBA" id="ARBA00023136"/>
    </source>
</evidence>
<dbReference type="AlphaFoldDB" id="A0AAW1AGY5"/>
<dbReference type="Gene3D" id="1.20.1070.10">
    <property type="entry name" value="Rhodopsin 7-helix transmembrane proteins"/>
    <property type="match status" value="1"/>
</dbReference>